<dbReference type="Proteomes" id="UP000813463">
    <property type="component" value="Chromosome 3"/>
</dbReference>
<protein>
    <recommendedName>
        <fullName evidence="10">MARVEL domain-containing protein</fullName>
    </recommendedName>
</protein>
<evidence type="ECO:0000313" key="8">
    <source>
        <dbReference type="Proteomes" id="UP000813463"/>
    </source>
</evidence>
<evidence type="ECO:0000256" key="3">
    <source>
        <dbReference type="ARBA" id="ARBA00022729"/>
    </source>
</evidence>
<dbReference type="OrthoDB" id="678343at2759"/>
<evidence type="ECO:0000256" key="4">
    <source>
        <dbReference type="ARBA" id="ARBA00022989"/>
    </source>
</evidence>
<evidence type="ECO:0000256" key="5">
    <source>
        <dbReference type="ARBA" id="ARBA00023136"/>
    </source>
</evidence>
<gene>
    <name evidence="9" type="primary">LOC110783031</name>
</gene>
<dbReference type="AlphaFoldDB" id="A0A9R0I7M9"/>
<evidence type="ECO:0000256" key="2">
    <source>
        <dbReference type="ARBA" id="ARBA00022692"/>
    </source>
</evidence>
<evidence type="ECO:0008006" key="10">
    <source>
        <dbReference type="Google" id="ProtNLM"/>
    </source>
</evidence>
<name>A0A9R0I7M9_SPIOL</name>
<dbReference type="GeneID" id="110783031"/>
<keyword evidence="4 7" id="KW-1133">Transmembrane helix</keyword>
<dbReference type="InterPro" id="IPR009606">
    <property type="entry name" value="DEAL/Modifying_wall_lignin1/2"/>
</dbReference>
<dbReference type="RefSeq" id="XP_021843019.1">
    <property type="nucleotide sequence ID" value="XM_021987327.2"/>
</dbReference>
<reference evidence="9" key="2">
    <citation type="submission" date="2025-08" db="UniProtKB">
        <authorList>
            <consortium name="RefSeq"/>
        </authorList>
    </citation>
    <scope>IDENTIFICATION</scope>
    <source>
        <tissue evidence="9">Leaf</tissue>
    </source>
</reference>
<keyword evidence="3" id="KW-0732">Signal</keyword>
<evidence type="ECO:0000256" key="7">
    <source>
        <dbReference type="SAM" id="Phobius"/>
    </source>
</evidence>
<evidence type="ECO:0000313" key="9">
    <source>
        <dbReference type="RefSeq" id="XP_021843019.1"/>
    </source>
</evidence>
<feature type="transmembrane region" description="Helical" evidence="7">
    <location>
        <begin position="53"/>
        <end position="77"/>
    </location>
</feature>
<proteinExistence type="inferred from homology"/>
<dbReference type="KEGG" id="soe:110783031"/>
<comment type="similarity">
    <text evidence="6">Belongs to the DESIGUAL family.</text>
</comment>
<dbReference type="GO" id="GO:0012505">
    <property type="term" value="C:endomembrane system"/>
    <property type="evidence" value="ECO:0007669"/>
    <property type="project" value="UniProtKB-SubCell"/>
</dbReference>
<keyword evidence="8" id="KW-1185">Reference proteome</keyword>
<evidence type="ECO:0000256" key="1">
    <source>
        <dbReference type="ARBA" id="ARBA00004127"/>
    </source>
</evidence>
<dbReference type="Pfam" id="PF06749">
    <property type="entry name" value="DUF1218"/>
    <property type="match status" value="1"/>
</dbReference>
<feature type="transmembrane region" description="Helical" evidence="7">
    <location>
        <begin position="141"/>
        <end position="163"/>
    </location>
</feature>
<organism evidence="8 9">
    <name type="scientific">Spinacia oleracea</name>
    <name type="common">Spinach</name>
    <dbReference type="NCBI Taxonomy" id="3562"/>
    <lineage>
        <taxon>Eukaryota</taxon>
        <taxon>Viridiplantae</taxon>
        <taxon>Streptophyta</taxon>
        <taxon>Embryophyta</taxon>
        <taxon>Tracheophyta</taxon>
        <taxon>Spermatophyta</taxon>
        <taxon>Magnoliopsida</taxon>
        <taxon>eudicotyledons</taxon>
        <taxon>Gunneridae</taxon>
        <taxon>Pentapetalae</taxon>
        <taxon>Caryophyllales</taxon>
        <taxon>Chenopodiaceae</taxon>
        <taxon>Chenopodioideae</taxon>
        <taxon>Anserineae</taxon>
        <taxon>Spinacia</taxon>
    </lineage>
</organism>
<evidence type="ECO:0000256" key="6">
    <source>
        <dbReference type="ARBA" id="ARBA00029467"/>
    </source>
</evidence>
<sequence length="196" mass="21725">MAGKINYWIPLKALIHGILAVALSFTAYSKRVKTYEVYSFSGSCTYPSSSAWYYGLIAAIALLAEQVTICVGMRCFCSRKVHFTKKITAIISMIFFILSWFAFVISFMGLIYTAVVNNHKFLVKNHSHNNGGGCFIGKENLFLGAAIWCVITTVLGLISYGFWACSTDSRDTSDQAEYARSYEQGVAMGQPHTSKV</sequence>
<keyword evidence="2 7" id="KW-0812">Transmembrane</keyword>
<accession>A0A9R0I7M9</accession>
<reference evidence="8" key="1">
    <citation type="journal article" date="2021" name="Nat. Commun.">
        <title>Genomic analyses provide insights into spinach domestication and the genetic basis of agronomic traits.</title>
        <authorList>
            <person name="Cai X."/>
            <person name="Sun X."/>
            <person name="Xu C."/>
            <person name="Sun H."/>
            <person name="Wang X."/>
            <person name="Ge C."/>
            <person name="Zhang Z."/>
            <person name="Wang Q."/>
            <person name="Fei Z."/>
            <person name="Jiao C."/>
            <person name="Wang Q."/>
        </authorList>
    </citation>
    <scope>NUCLEOTIDE SEQUENCE [LARGE SCALE GENOMIC DNA]</scope>
    <source>
        <strain evidence="8">cv. Varoflay</strain>
    </source>
</reference>
<keyword evidence="5 7" id="KW-0472">Membrane</keyword>
<dbReference type="InterPro" id="IPR052222">
    <property type="entry name" value="DESIGUAL"/>
</dbReference>
<comment type="subcellular location">
    <subcellularLocation>
        <location evidence="1">Endomembrane system</location>
        <topology evidence="1">Multi-pass membrane protein</topology>
    </subcellularLocation>
</comment>
<dbReference type="PANTHER" id="PTHR31769">
    <property type="entry name" value="OS07G0462200 PROTEIN-RELATED"/>
    <property type="match status" value="1"/>
</dbReference>
<feature type="transmembrane region" description="Helical" evidence="7">
    <location>
        <begin position="89"/>
        <end position="115"/>
    </location>
</feature>